<comment type="subcellular location">
    <subcellularLocation>
        <location evidence="1">Secreted</location>
    </subcellularLocation>
</comment>
<dbReference type="InterPro" id="IPR039675">
    <property type="entry name" value="CILP1/CILP2"/>
</dbReference>
<keyword evidence="2" id="KW-0964">Secreted</keyword>
<dbReference type="Ensembl" id="ENSGWIT00000026711.1">
    <property type="protein sequence ID" value="ENSGWIP00000024410.1"/>
    <property type="gene ID" value="ENSGWIG00000012966.1"/>
</dbReference>
<evidence type="ECO:0000313" key="7">
    <source>
        <dbReference type="Proteomes" id="UP000694680"/>
    </source>
</evidence>
<dbReference type="PANTHER" id="PTHR15031">
    <property type="entry name" value="CARTILAGE INTERMEDIATE LAYER PROTEIN CLIP"/>
    <property type="match status" value="1"/>
</dbReference>
<keyword evidence="4" id="KW-0325">Glycoprotein</keyword>
<keyword evidence="3" id="KW-0732">Signal</keyword>
<dbReference type="Proteomes" id="UP000694680">
    <property type="component" value="Chromosome 24"/>
</dbReference>
<evidence type="ECO:0000256" key="2">
    <source>
        <dbReference type="ARBA" id="ARBA00022525"/>
    </source>
</evidence>
<evidence type="ECO:0000256" key="4">
    <source>
        <dbReference type="ARBA" id="ARBA00023180"/>
    </source>
</evidence>
<dbReference type="GO" id="GO:0005576">
    <property type="term" value="C:extracellular region"/>
    <property type="evidence" value="ECO:0007669"/>
    <property type="project" value="UniProtKB-SubCell"/>
</dbReference>
<accession>A0A8C5EQS8</accession>
<dbReference type="PANTHER" id="PTHR15031:SF4">
    <property type="entry name" value="CARTILAGE INTERMEDIATE LAYER PROTEIN 1"/>
    <property type="match status" value="1"/>
</dbReference>
<feature type="domain" description="WxxW" evidence="5">
    <location>
        <begin position="94"/>
        <end position="179"/>
    </location>
</feature>
<organism evidence="6 7">
    <name type="scientific">Gouania willdenowi</name>
    <name type="common">Blunt-snouted clingfish</name>
    <name type="synonym">Lepadogaster willdenowi</name>
    <dbReference type="NCBI Taxonomy" id="441366"/>
    <lineage>
        <taxon>Eukaryota</taxon>
        <taxon>Metazoa</taxon>
        <taxon>Chordata</taxon>
        <taxon>Craniata</taxon>
        <taxon>Vertebrata</taxon>
        <taxon>Euteleostomi</taxon>
        <taxon>Actinopterygii</taxon>
        <taxon>Neopterygii</taxon>
        <taxon>Teleostei</taxon>
        <taxon>Neoteleostei</taxon>
        <taxon>Acanthomorphata</taxon>
        <taxon>Ovalentaria</taxon>
        <taxon>Blenniimorphae</taxon>
        <taxon>Blenniiformes</taxon>
        <taxon>Gobiesocoidei</taxon>
        <taxon>Gobiesocidae</taxon>
        <taxon>Gobiesocinae</taxon>
        <taxon>Gouania</taxon>
    </lineage>
</organism>
<evidence type="ECO:0000313" key="6">
    <source>
        <dbReference type="Ensembl" id="ENSGWIP00000024410.1"/>
    </source>
</evidence>
<proteinExistence type="predicted"/>
<reference evidence="6" key="1">
    <citation type="submission" date="2020-06" db="EMBL/GenBank/DDBJ databases">
        <authorList>
            <consortium name="Wellcome Sanger Institute Data Sharing"/>
        </authorList>
    </citation>
    <scope>NUCLEOTIDE SEQUENCE [LARGE SCALE GENOMIC DNA]</scope>
</reference>
<name>A0A8C5EQS8_GOUWI</name>
<keyword evidence="7" id="KW-1185">Reference proteome</keyword>
<evidence type="ECO:0000259" key="5">
    <source>
        <dbReference type="Pfam" id="PF13330"/>
    </source>
</evidence>
<feature type="domain" description="WxxW" evidence="5">
    <location>
        <begin position="5"/>
        <end position="85"/>
    </location>
</feature>
<sequence length="182" mass="20702">MKFLWFDRDDPSGSGDWETFKDLYKENPGKICPHPRSIEAQTLSGQKAPAPGDEVILIWPTIGLICKNKDQKDGKCEDYRVRFRCSAPYCAVCWTEWFDRGGPSEKGDSELLKDLRNENPGQICEKPLAMEVVTTGNPSIAAINTGQIFYINNPHKGFVCRNMDQEFEDCYDYKVSFACPCR</sequence>
<evidence type="ECO:0000256" key="3">
    <source>
        <dbReference type="ARBA" id="ARBA00022729"/>
    </source>
</evidence>
<protein>
    <recommendedName>
        <fullName evidence="5">WxxW domain-containing protein</fullName>
    </recommendedName>
</protein>
<dbReference type="AlphaFoldDB" id="A0A8C5EQS8"/>
<evidence type="ECO:0000256" key="1">
    <source>
        <dbReference type="ARBA" id="ARBA00004613"/>
    </source>
</evidence>
<reference evidence="6" key="2">
    <citation type="submission" date="2025-08" db="UniProtKB">
        <authorList>
            <consortium name="Ensembl"/>
        </authorList>
    </citation>
    <scope>IDENTIFICATION</scope>
</reference>
<reference evidence="6" key="3">
    <citation type="submission" date="2025-09" db="UniProtKB">
        <authorList>
            <consortium name="Ensembl"/>
        </authorList>
    </citation>
    <scope>IDENTIFICATION</scope>
</reference>
<dbReference type="InterPro" id="IPR025155">
    <property type="entry name" value="WxxW_domain"/>
</dbReference>
<dbReference type="Pfam" id="PF13330">
    <property type="entry name" value="Mucin2_WxxW"/>
    <property type="match status" value="2"/>
</dbReference>